<proteinExistence type="predicted"/>
<dbReference type="GO" id="GO:0003700">
    <property type="term" value="F:DNA-binding transcription factor activity"/>
    <property type="evidence" value="ECO:0000318"/>
    <property type="project" value="GO_Central"/>
</dbReference>
<dbReference type="Proteomes" id="UP000004994">
    <property type="component" value="Chromosome 1"/>
</dbReference>
<evidence type="ECO:0000256" key="3">
    <source>
        <dbReference type="ARBA" id="ARBA00023125"/>
    </source>
</evidence>
<dbReference type="InParanoid" id="A0A3Q7EWK1"/>
<dbReference type="Gene3D" id="3.30.730.10">
    <property type="entry name" value="AP2/ERF domain"/>
    <property type="match status" value="1"/>
</dbReference>
<dbReference type="AlphaFoldDB" id="A0A3Q7EWK1"/>
<evidence type="ECO:0000313" key="8">
    <source>
        <dbReference type="Proteomes" id="UP000004994"/>
    </source>
</evidence>
<sequence length="160" mass="19195">MTLLTHLVMRKKIFKWRSPNDIKEFIKKLYSKMKRPRSLQRRYHPKRKKDIKLHQENLKKYTGGRWGAEIRDVITNKRCWLRSLDNTDEIALVYNKTTVKIIGVNALINFLSYNQWKETICTTKKTIGMQLHICLVTFFCSTFHRFIHITFEIMSSEAEL</sequence>
<dbReference type="STRING" id="4081.A0A3Q7EWK1"/>
<comment type="subcellular location">
    <subcellularLocation>
        <location evidence="1">Nucleus</location>
    </subcellularLocation>
</comment>
<keyword evidence="8" id="KW-1185">Reference proteome</keyword>
<evidence type="ECO:0000313" key="7">
    <source>
        <dbReference type="EnsemblPlants" id="Solyc01g150000.2.1"/>
    </source>
</evidence>
<dbReference type="PROSITE" id="PS51032">
    <property type="entry name" value="AP2_ERF"/>
    <property type="match status" value="1"/>
</dbReference>
<keyword evidence="4" id="KW-0804">Transcription</keyword>
<dbReference type="GO" id="GO:0005634">
    <property type="term" value="C:nucleus"/>
    <property type="evidence" value="ECO:0000318"/>
    <property type="project" value="GO_Central"/>
</dbReference>
<evidence type="ECO:0000256" key="2">
    <source>
        <dbReference type="ARBA" id="ARBA00023015"/>
    </source>
</evidence>
<dbReference type="InterPro" id="IPR036955">
    <property type="entry name" value="AP2/ERF_dom_sf"/>
</dbReference>
<dbReference type="InterPro" id="IPR001471">
    <property type="entry name" value="AP2/ERF_dom"/>
</dbReference>
<feature type="domain" description="AP2/ERF" evidence="6">
    <location>
        <begin position="47"/>
        <end position="111"/>
    </location>
</feature>
<dbReference type="Gramene" id="Solyc01g150000.2.1">
    <property type="protein sequence ID" value="Solyc01g150000.2.1"/>
    <property type="gene ID" value="Solyc01g150000.2"/>
</dbReference>
<protein>
    <recommendedName>
        <fullName evidence="6">AP2/ERF domain-containing protein</fullName>
    </recommendedName>
</protein>
<reference evidence="7" key="1">
    <citation type="journal article" date="2012" name="Nature">
        <title>The tomato genome sequence provides insights into fleshy fruit evolution.</title>
        <authorList>
            <consortium name="Tomato Genome Consortium"/>
        </authorList>
    </citation>
    <scope>NUCLEOTIDE SEQUENCE [LARGE SCALE GENOMIC DNA]</scope>
    <source>
        <strain evidence="7">cv. Heinz 1706</strain>
    </source>
</reference>
<evidence type="ECO:0000259" key="6">
    <source>
        <dbReference type="PROSITE" id="PS51032"/>
    </source>
</evidence>
<name>A0A3Q7EWK1_SOLLC</name>
<dbReference type="SMART" id="SM00380">
    <property type="entry name" value="AP2"/>
    <property type="match status" value="1"/>
</dbReference>
<evidence type="ECO:0000256" key="1">
    <source>
        <dbReference type="ARBA" id="ARBA00004123"/>
    </source>
</evidence>
<dbReference type="InterPro" id="IPR016177">
    <property type="entry name" value="DNA-bd_dom_sf"/>
</dbReference>
<reference evidence="7" key="2">
    <citation type="submission" date="2019-01" db="UniProtKB">
        <authorList>
            <consortium name="EnsemblPlants"/>
        </authorList>
    </citation>
    <scope>IDENTIFICATION</scope>
    <source>
        <strain evidence="7">cv. Heinz 1706</strain>
    </source>
</reference>
<dbReference type="EnsemblPlants" id="Solyc01g150000.2.1">
    <property type="protein sequence ID" value="Solyc01g150000.2.1"/>
    <property type="gene ID" value="Solyc01g150000.2"/>
</dbReference>
<keyword evidence="3" id="KW-0238">DNA-binding</keyword>
<accession>A0A3Q7EWK1</accession>
<organism evidence="7">
    <name type="scientific">Solanum lycopersicum</name>
    <name type="common">Tomato</name>
    <name type="synonym">Lycopersicon esculentum</name>
    <dbReference type="NCBI Taxonomy" id="4081"/>
    <lineage>
        <taxon>Eukaryota</taxon>
        <taxon>Viridiplantae</taxon>
        <taxon>Streptophyta</taxon>
        <taxon>Embryophyta</taxon>
        <taxon>Tracheophyta</taxon>
        <taxon>Spermatophyta</taxon>
        <taxon>Magnoliopsida</taxon>
        <taxon>eudicotyledons</taxon>
        <taxon>Gunneridae</taxon>
        <taxon>Pentapetalae</taxon>
        <taxon>asterids</taxon>
        <taxon>lamiids</taxon>
        <taxon>Solanales</taxon>
        <taxon>Solanaceae</taxon>
        <taxon>Solanoideae</taxon>
        <taxon>Solaneae</taxon>
        <taxon>Solanum</taxon>
        <taxon>Solanum subgen. Lycopersicon</taxon>
    </lineage>
</organism>
<evidence type="ECO:0000256" key="4">
    <source>
        <dbReference type="ARBA" id="ARBA00023163"/>
    </source>
</evidence>
<dbReference type="SUPFAM" id="SSF54171">
    <property type="entry name" value="DNA-binding domain"/>
    <property type="match status" value="1"/>
</dbReference>
<dbReference type="GO" id="GO:0000976">
    <property type="term" value="F:transcription cis-regulatory region binding"/>
    <property type="evidence" value="ECO:0000318"/>
    <property type="project" value="GO_Central"/>
</dbReference>
<keyword evidence="5" id="KW-0539">Nucleus</keyword>
<keyword evidence="2" id="KW-0805">Transcription regulation</keyword>
<evidence type="ECO:0000256" key="5">
    <source>
        <dbReference type="ARBA" id="ARBA00023242"/>
    </source>
</evidence>